<accession>A0ACB9P251</accession>
<proteinExistence type="predicted"/>
<reference evidence="2" key="1">
    <citation type="journal article" date="2023" name="Front. Plant Sci.">
        <title>Chromosomal-level genome assembly of Melastoma candidum provides insights into trichome evolution.</title>
        <authorList>
            <person name="Zhong Y."/>
            <person name="Wu W."/>
            <person name="Sun C."/>
            <person name="Zou P."/>
            <person name="Liu Y."/>
            <person name="Dai S."/>
            <person name="Zhou R."/>
        </authorList>
    </citation>
    <scope>NUCLEOTIDE SEQUENCE [LARGE SCALE GENOMIC DNA]</scope>
</reference>
<keyword evidence="2" id="KW-1185">Reference proteome</keyword>
<evidence type="ECO:0000313" key="2">
    <source>
        <dbReference type="Proteomes" id="UP001057402"/>
    </source>
</evidence>
<protein>
    <submittedName>
        <fullName evidence="1">Uncharacterized protein</fullName>
    </submittedName>
</protein>
<organism evidence="1 2">
    <name type="scientific">Melastoma candidum</name>
    <dbReference type="NCBI Taxonomy" id="119954"/>
    <lineage>
        <taxon>Eukaryota</taxon>
        <taxon>Viridiplantae</taxon>
        <taxon>Streptophyta</taxon>
        <taxon>Embryophyta</taxon>
        <taxon>Tracheophyta</taxon>
        <taxon>Spermatophyta</taxon>
        <taxon>Magnoliopsida</taxon>
        <taxon>eudicotyledons</taxon>
        <taxon>Gunneridae</taxon>
        <taxon>Pentapetalae</taxon>
        <taxon>rosids</taxon>
        <taxon>malvids</taxon>
        <taxon>Myrtales</taxon>
        <taxon>Melastomataceae</taxon>
        <taxon>Melastomatoideae</taxon>
        <taxon>Melastomateae</taxon>
        <taxon>Melastoma</taxon>
    </lineage>
</organism>
<dbReference type="Proteomes" id="UP001057402">
    <property type="component" value="Chromosome 7"/>
</dbReference>
<gene>
    <name evidence="1" type="ORF">MLD38_026453</name>
</gene>
<sequence length="109" mass="11812">MEAYPNANKIMLLLLASAIAILAIGNGAQVTICNGDIAGLQKCRPAVHLTDLKTPTTDCCDALQPAKYNFSSFCQYVNNPILKIMNIDTKLAMELPIKCNFKVAPSHCN</sequence>
<dbReference type="EMBL" id="CM042886">
    <property type="protein sequence ID" value="KAI4341769.1"/>
    <property type="molecule type" value="Genomic_DNA"/>
</dbReference>
<evidence type="ECO:0000313" key="1">
    <source>
        <dbReference type="EMBL" id="KAI4341769.1"/>
    </source>
</evidence>
<comment type="caution">
    <text evidence="1">The sequence shown here is derived from an EMBL/GenBank/DDBJ whole genome shotgun (WGS) entry which is preliminary data.</text>
</comment>
<name>A0ACB9P251_9MYRT</name>